<dbReference type="AlphaFoldDB" id="A0A975BSW8"/>
<accession>A0A975BSW8</accession>
<organism evidence="1 2">
    <name type="scientific">Desulfonema magnum</name>
    <dbReference type="NCBI Taxonomy" id="45655"/>
    <lineage>
        <taxon>Bacteria</taxon>
        <taxon>Pseudomonadati</taxon>
        <taxon>Thermodesulfobacteriota</taxon>
        <taxon>Desulfobacteria</taxon>
        <taxon>Desulfobacterales</taxon>
        <taxon>Desulfococcaceae</taxon>
        <taxon>Desulfonema</taxon>
    </lineage>
</organism>
<dbReference type="EMBL" id="CP061800">
    <property type="protein sequence ID" value="QTA90460.1"/>
    <property type="molecule type" value="Genomic_DNA"/>
</dbReference>
<gene>
    <name evidence="1" type="ORF">dnm_065210</name>
</gene>
<evidence type="ECO:0000313" key="2">
    <source>
        <dbReference type="Proteomes" id="UP000663722"/>
    </source>
</evidence>
<keyword evidence="2" id="KW-1185">Reference proteome</keyword>
<dbReference type="Proteomes" id="UP000663722">
    <property type="component" value="Chromosome"/>
</dbReference>
<proteinExistence type="predicted"/>
<protein>
    <submittedName>
        <fullName evidence="1">Uncharacterized protein</fullName>
    </submittedName>
</protein>
<name>A0A975BSW8_9BACT</name>
<evidence type="ECO:0000313" key="1">
    <source>
        <dbReference type="EMBL" id="QTA90460.1"/>
    </source>
</evidence>
<dbReference type="KEGG" id="dmm:dnm_065210"/>
<reference evidence="1" key="1">
    <citation type="journal article" date="2021" name="Microb. Physiol.">
        <title>Proteogenomic Insights into the Physiology of Marine, Sulfate-Reducing, Filamentous Desulfonema limicola and Desulfonema magnum.</title>
        <authorList>
            <person name="Schnaars V."/>
            <person name="Wohlbrand L."/>
            <person name="Scheve S."/>
            <person name="Hinrichs C."/>
            <person name="Reinhardt R."/>
            <person name="Rabus R."/>
        </authorList>
    </citation>
    <scope>NUCLEOTIDE SEQUENCE</scope>
    <source>
        <strain evidence="1">4be13</strain>
    </source>
</reference>
<sequence length="43" mass="4968">MIFFKHLTPAIGHLIFRDFLKNKIPKNVENAGWVERSAIISKS</sequence>